<feature type="non-terminal residue" evidence="1">
    <location>
        <position position="1"/>
    </location>
</feature>
<sequence length="84" mass="9654">RIDTLIVSFVSENVQFLPEGDSYGHPISPPLYGLVKLYINHRCNNFSYLHYDERISNLLLQTSAQMPRAAFCLYLIRALTHINA</sequence>
<reference evidence="1" key="2">
    <citation type="journal article" date="2007" name="Science">
        <title>Genome sequence of Aedes aegypti, a major arbovirus vector.</title>
        <authorList>
            <person name="Nene V."/>
            <person name="Wortman J.R."/>
            <person name="Lawson D."/>
            <person name="Haas B."/>
            <person name="Kodira C."/>
            <person name="Tu Z.J."/>
            <person name="Loftus B."/>
            <person name="Xi Z."/>
            <person name="Megy K."/>
            <person name="Grabherr M."/>
            <person name="Ren Q."/>
            <person name="Zdobnov E.M."/>
            <person name="Lobo N.F."/>
            <person name="Campbell K.S."/>
            <person name="Brown S.E."/>
            <person name="Bonaldo M.F."/>
            <person name="Zhu J."/>
            <person name="Sinkins S.P."/>
            <person name="Hogenkamp D.G."/>
            <person name="Amedeo P."/>
            <person name="Arensburger P."/>
            <person name="Atkinson P.W."/>
            <person name="Bidwell S."/>
            <person name="Biedler J."/>
            <person name="Birney E."/>
            <person name="Bruggner R.V."/>
            <person name="Costas J."/>
            <person name="Coy M.R."/>
            <person name="Crabtree J."/>
            <person name="Crawford M."/>
            <person name="Debruyn B."/>
            <person name="Decaprio D."/>
            <person name="Eiglmeier K."/>
            <person name="Eisenstadt E."/>
            <person name="El-Dorry H."/>
            <person name="Gelbart W.M."/>
            <person name="Gomes S.L."/>
            <person name="Hammond M."/>
            <person name="Hannick L.I."/>
            <person name="Hogan J.R."/>
            <person name="Holmes M.H."/>
            <person name="Jaffe D."/>
            <person name="Johnston J.S."/>
            <person name="Kennedy R.C."/>
            <person name="Koo H."/>
            <person name="Kravitz S."/>
            <person name="Kriventseva E.V."/>
            <person name="Kulp D."/>
            <person name="Labutti K."/>
            <person name="Lee E."/>
            <person name="Li S."/>
            <person name="Lovin D.D."/>
            <person name="Mao C."/>
            <person name="Mauceli E."/>
            <person name="Menck C.F."/>
            <person name="Miller J.R."/>
            <person name="Montgomery P."/>
            <person name="Mori A."/>
            <person name="Nascimento A.L."/>
            <person name="Naveira H.F."/>
            <person name="Nusbaum C."/>
            <person name="O'leary S."/>
            <person name="Orvis J."/>
            <person name="Pertea M."/>
            <person name="Quesneville H."/>
            <person name="Reidenbach K.R."/>
            <person name="Rogers Y.H."/>
            <person name="Roth C.W."/>
            <person name="Schneider J.R."/>
            <person name="Schatz M."/>
            <person name="Shumway M."/>
            <person name="Stanke M."/>
            <person name="Stinson E.O."/>
            <person name="Tubio J.M."/>
            <person name="Vanzee J.P."/>
            <person name="Verjovski-Almeida S."/>
            <person name="Werner D."/>
            <person name="White O."/>
            <person name="Wyder S."/>
            <person name="Zeng Q."/>
            <person name="Zhao Q."/>
            <person name="Zhao Y."/>
            <person name="Hill C.A."/>
            <person name="Raikhel A.S."/>
            <person name="Soares M.B."/>
            <person name="Knudson D.L."/>
            <person name="Lee N.H."/>
            <person name="Galagan J."/>
            <person name="Salzberg S.L."/>
            <person name="Paulsen I.T."/>
            <person name="Dimopoulos G."/>
            <person name="Collins F.H."/>
            <person name="Birren B."/>
            <person name="Fraser-Liggett C.M."/>
            <person name="Severson D.W."/>
        </authorList>
    </citation>
    <scope>NUCLEOTIDE SEQUENCE [LARGE SCALE GENOMIC DNA]</scope>
    <source>
        <strain evidence="1">Liverpool</strain>
    </source>
</reference>
<reference evidence="1" key="3">
    <citation type="submission" date="2012-09" db="EMBL/GenBank/DDBJ databases">
        <authorList>
            <consortium name="VectorBase"/>
        </authorList>
    </citation>
    <scope>NUCLEOTIDE SEQUENCE</scope>
    <source>
        <strain evidence="1">Liverpool</strain>
    </source>
</reference>
<accession>Q16KT9</accession>
<protein>
    <submittedName>
        <fullName evidence="1">AAEL012872-PA</fullName>
    </submittedName>
</protein>
<evidence type="ECO:0000313" key="2">
    <source>
        <dbReference type="Proteomes" id="UP000682892"/>
    </source>
</evidence>
<evidence type="ECO:0000313" key="1">
    <source>
        <dbReference type="EMBL" id="EAT34919.1"/>
    </source>
</evidence>
<organism evidence="1 2">
    <name type="scientific">Aedes aegypti</name>
    <name type="common">Yellowfever mosquito</name>
    <name type="synonym">Culex aegypti</name>
    <dbReference type="NCBI Taxonomy" id="7159"/>
    <lineage>
        <taxon>Eukaryota</taxon>
        <taxon>Metazoa</taxon>
        <taxon>Ecdysozoa</taxon>
        <taxon>Arthropoda</taxon>
        <taxon>Hexapoda</taxon>
        <taxon>Insecta</taxon>
        <taxon>Pterygota</taxon>
        <taxon>Neoptera</taxon>
        <taxon>Endopterygota</taxon>
        <taxon>Diptera</taxon>
        <taxon>Nematocera</taxon>
        <taxon>Culicoidea</taxon>
        <taxon>Culicidae</taxon>
        <taxon>Culicinae</taxon>
        <taxon>Aedini</taxon>
        <taxon>Aedes</taxon>
        <taxon>Stegomyia</taxon>
    </lineage>
</organism>
<dbReference type="PaxDb" id="7159-AAEL012872-PA"/>
<dbReference type="Proteomes" id="UP000682892">
    <property type="component" value="Unassembled WGS sequence"/>
</dbReference>
<gene>
    <name evidence="1" type="ORF">AaeL_AAEL012872</name>
</gene>
<dbReference type="EMBL" id="CH477938">
    <property type="protein sequence ID" value="EAT34919.1"/>
    <property type="molecule type" value="Genomic_DNA"/>
</dbReference>
<dbReference type="HOGENOM" id="CLU_2533851_0_0_1"/>
<dbReference type="AlphaFoldDB" id="Q16KT9"/>
<name>Q16KT9_AEDAE</name>
<proteinExistence type="predicted"/>
<reference evidence="1" key="1">
    <citation type="submission" date="2005-10" db="EMBL/GenBank/DDBJ databases">
        <authorList>
            <person name="Loftus B.J."/>
            <person name="Nene V.M."/>
            <person name="Hannick L.I."/>
            <person name="Bidwell S."/>
            <person name="Haas B."/>
            <person name="Amedeo P."/>
            <person name="Orvis J."/>
            <person name="Wortman J.R."/>
            <person name="White O.R."/>
            <person name="Salzberg S."/>
            <person name="Shumway M."/>
            <person name="Koo H."/>
            <person name="Zhao Y."/>
            <person name="Holmes M."/>
            <person name="Miller J."/>
            <person name="Schatz M."/>
            <person name="Pop M."/>
            <person name="Pai G."/>
            <person name="Utterback T."/>
            <person name="Rogers Y.-H."/>
            <person name="Kravitz S."/>
            <person name="Fraser C.M."/>
        </authorList>
    </citation>
    <scope>NUCLEOTIDE SEQUENCE</scope>
    <source>
        <strain evidence="1">Liverpool</strain>
    </source>
</reference>